<evidence type="ECO:0008006" key="3">
    <source>
        <dbReference type="Google" id="ProtNLM"/>
    </source>
</evidence>
<evidence type="ECO:0000313" key="1">
    <source>
        <dbReference type="EMBL" id="TKX29498.1"/>
    </source>
</evidence>
<sequence length="508" mass="58549">MDKMELNEIRARLKALKFNHKEDKKARKERILKQGFKAFVFEYFAHHINFIKKESSLFRNFIYDNIEKLEKTSKHLCFKAYRGSAKTTLLVRLWTIYSLLSNKKQYAIIISSTLDIASESIATIKTELEENAKLINDFEIKLGDEWTSEAIVFISGGEYKKIKAFGAGKKIRGTNYLGKRPDLIICDDIENDENVESKTQRDKLYKWFNKAILKLVARTTENYLYLVVGTILHQDSLLNRLNDDKRFLIYDFPLVLNFPDSLDLIDKNNILKDDLRGFKIDDENLNKIEILKEYFADTSSFYSEYQNKALSSETAIFNEYKVIEKEQDFDLVVLGIDPALGKAKGDYFAIAELKRIEKNKFHLKASGYKISPSKMIDVILKLYIKYLSLGKVVKIAIETIAFQEFFKDKLKEEALKLGIVLSVCELKNKVTKELRIDSLAPYINDGTILIDSNSNLLVEEMLTYPKAAHDDLLDASEMAFRIASSAGSADYKAINRLLSKKKFKKGFL</sequence>
<dbReference type="EMBL" id="NXLZ01000013">
    <property type="protein sequence ID" value="TKX29498.1"/>
    <property type="molecule type" value="Genomic_DNA"/>
</dbReference>
<dbReference type="RefSeq" id="WP_137621122.1">
    <property type="nucleotide sequence ID" value="NZ_NXLZ01000013.1"/>
</dbReference>
<proteinExistence type="predicted"/>
<organism evidence="1 2">
    <name type="scientific">Campylobacter estrildidarum</name>
    <dbReference type="NCBI Taxonomy" id="2510189"/>
    <lineage>
        <taxon>Bacteria</taxon>
        <taxon>Pseudomonadati</taxon>
        <taxon>Campylobacterota</taxon>
        <taxon>Epsilonproteobacteria</taxon>
        <taxon>Campylobacterales</taxon>
        <taxon>Campylobacteraceae</taxon>
        <taxon>Campylobacter</taxon>
    </lineage>
</organism>
<dbReference type="Gene3D" id="3.40.50.300">
    <property type="entry name" value="P-loop containing nucleotide triphosphate hydrolases"/>
    <property type="match status" value="1"/>
</dbReference>
<dbReference type="InterPro" id="IPR006517">
    <property type="entry name" value="Phage_terminase_lsu-like_C"/>
</dbReference>
<dbReference type="AlphaFoldDB" id="A0A4U7BD93"/>
<dbReference type="Gene3D" id="3.30.420.240">
    <property type="match status" value="1"/>
</dbReference>
<dbReference type="InterPro" id="IPR027417">
    <property type="entry name" value="P-loop_NTPase"/>
</dbReference>
<protein>
    <recommendedName>
        <fullName evidence="3">Phage terminase large subunit</fullName>
    </recommendedName>
</protein>
<gene>
    <name evidence="1" type="ORF">CQA69_07300</name>
</gene>
<accession>A0A4U7BD93</accession>
<keyword evidence="2" id="KW-1185">Reference proteome</keyword>
<reference evidence="1 2" key="1">
    <citation type="submission" date="2018-05" db="EMBL/GenBank/DDBJ databases">
        <title>Novel Campyloabacter and Helicobacter Species and Strains.</title>
        <authorList>
            <person name="Mannion A.J."/>
            <person name="Shen Z."/>
            <person name="Fox J.G."/>
        </authorList>
    </citation>
    <scope>NUCLEOTIDE SEQUENCE [LARGE SCALE GENOMIC DNA]</scope>
    <source>
        <strain evidence="2">MIT17-664</strain>
    </source>
</reference>
<evidence type="ECO:0000313" key="2">
    <source>
        <dbReference type="Proteomes" id="UP000308838"/>
    </source>
</evidence>
<dbReference type="NCBIfam" id="TIGR01630">
    <property type="entry name" value="psiM2_ORF9"/>
    <property type="match status" value="1"/>
</dbReference>
<comment type="caution">
    <text evidence="1">The sequence shown here is derived from an EMBL/GenBank/DDBJ whole genome shotgun (WGS) entry which is preliminary data.</text>
</comment>
<dbReference type="OrthoDB" id="378710at2"/>
<name>A0A4U7BD93_9BACT</name>
<dbReference type="Proteomes" id="UP000308838">
    <property type="component" value="Unassembled WGS sequence"/>
</dbReference>